<sequence>MLAPVGNEVYHILKMSSNTSPKIYFLLTSLGVHSHTSHKFITAKPGNAIANHYNFMPPFLVI</sequence>
<name>L7W248_9BACT</name>
<reference evidence="1" key="1">
    <citation type="submission" date="2012-09" db="EMBL/GenBank/DDBJ databases">
        <title>Metagenomic Characterization of a Microbial Community in Wastewater Detects High Levels of Antibiotic Resistance.</title>
        <authorList>
            <person name="Abrams M."/>
            <person name="Caldwell A."/>
            <person name="Vandaei E."/>
            <person name="Lee W."/>
            <person name="Perrott J."/>
            <person name="Khan S.Y."/>
            <person name="Ta J."/>
            <person name="Romero D."/>
            <person name="Nguyen V."/>
            <person name="Pourmand N."/>
            <person name="Ouverney C.C."/>
        </authorList>
    </citation>
    <scope>NUCLEOTIDE SEQUENCE</scope>
</reference>
<dbReference type="EMBL" id="JX649910">
    <property type="protein sequence ID" value="AGC72705.1"/>
    <property type="molecule type" value="Genomic_DNA"/>
</dbReference>
<organism evidence="1">
    <name type="scientific">uncultured bacterium A1Q1_fos_2111</name>
    <dbReference type="NCBI Taxonomy" id="1256563"/>
    <lineage>
        <taxon>Bacteria</taxon>
        <taxon>environmental samples</taxon>
    </lineage>
</organism>
<proteinExistence type="predicted"/>
<dbReference type="AlphaFoldDB" id="L7W248"/>
<protein>
    <submittedName>
        <fullName evidence="1">Uncharacterized protein</fullName>
    </submittedName>
</protein>
<accession>L7W248</accession>
<evidence type="ECO:0000313" key="1">
    <source>
        <dbReference type="EMBL" id="AGC72705.1"/>
    </source>
</evidence>